<organism evidence="1 2">
    <name type="scientific">Caerostris darwini</name>
    <dbReference type="NCBI Taxonomy" id="1538125"/>
    <lineage>
        <taxon>Eukaryota</taxon>
        <taxon>Metazoa</taxon>
        <taxon>Ecdysozoa</taxon>
        <taxon>Arthropoda</taxon>
        <taxon>Chelicerata</taxon>
        <taxon>Arachnida</taxon>
        <taxon>Araneae</taxon>
        <taxon>Araneomorphae</taxon>
        <taxon>Entelegynae</taxon>
        <taxon>Araneoidea</taxon>
        <taxon>Araneidae</taxon>
        <taxon>Caerostris</taxon>
    </lineage>
</organism>
<dbReference type="EMBL" id="BPLQ01015493">
    <property type="protein sequence ID" value="GIY88452.1"/>
    <property type="molecule type" value="Genomic_DNA"/>
</dbReference>
<name>A0AAV4X033_9ARAC</name>
<proteinExistence type="predicted"/>
<sequence>MNLSSSDYDNDSDSDSDSEFYSDIIVNPILISHDIVGHSVVVQNSFMNGASSDYDNDSDSDSEFYSDIVGHHMTLHCCSK</sequence>
<protein>
    <submittedName>
        <fullName evidence="1">Uncharacterized protein</fullName>
    </submittedName>
</protein>
<reference evidence="1 2" key="1">
    <citation type="submission" date="2021-06" db="EMBL/GenBank/DDBJ databases">
        <title>Caerostris darwini draft genome.</title>
        <authorList>
            <person name="Kono N."/>
            <person name="Arakawa K."/>
        </authorList>
    </citation>
    <scope>NUCLEOTIDE SEQUENCE [LARGE SCALE GENOMIC DNA]</scope>
</reference>
<dbReference type="AlphaFoldDB" id="A0AAV4X033"/>
<evidence type="ECO:0000313" key="2">
    <source>
        <dbReference type="Proteomes" id="UP001054837"/>
    </source>
</evidence>
<evidence type="ECO:0000313" key="1">
    <source>
        <dbReference type="EMBL" id="GIY88452.1"/>
    </source>
</evidence>
<keyword evidence="2" id="KW-1185">Reference proteome</keyword>
<comment type="caution">
    <text evidence="1">The sequence shown here is derived from an EMBL/GenBank/DDBJ whole genome shotgun (WGS) entry which is preliminary data.</text>
</comment>
<accession>A0AAV4X033</accession>
<gene>
    <name evidence="1" type="ORF">CDAR_287541</name>
</gene>
<dbReference type="Proteomes" id="UP001054837">
    <property type="component" value="Unassembled WGS sequence"/>
</dbReference>